<evidence type="ECO:0000313" key="6">
    <source>
        <dbReference type="EMBL" id="MFD1814396.1"/>
    </source>
</evidence>
<evidence type="ECO:0000259" key="5">
    <source>
        <dbReference type="Pfam" id="PF13649"/>
    </source>
</evidence>
<keyword evidence="3" id="KW-0949">S-adenosyl-L-methionine</keyword>
<dbReference type="GO" id="GO:0061542">
    <property type="term" value="F:3-demethylubiquinol 3-O-methyltransferase activity"/>
    <property type="evidence" value="ECO:0007669"/>
    <property type="project" value="UniProtKB-EC"/>
</dbReference>
<dbReference type="PANTHER" id="PTHR43464">
    <property type="entry name" value="METHYLTRANSFERASE"/>
    <property type="match status" value="1"/>
</dbReference>
<dbReference type="EC" id="2.1.1.222" evidence="6"/>
<dbReference type="PANTHER" id="PTHR43464:SF19">
    <property type="entry name" value="UBIQUINONE BIOSYNTHESIS O-METHYLTRANSFERASE, MITOCHONDRIAL"/>
    <property type="match status" value="1"/>
</dbReference>
<feature type="domain" description="Methyltransferase" evidence="5">
    <location>
        <begin position="38"/>
        <end position="132"/>
    </location>
</feature>
<organism evidence="6 7">
    <name type="scientific">Rhodococcus gannanensis</name>
    <dbReference type="NCBI Taxonomy" id="1960308"/>
    <lineage>
        <taxon>Bacteria</taxon>
        <taxon>Bacillati</taxon>
        <taxon>Actinomycetota</taxon>
        <taxon>Actinomycetes</taxon>
        <taxon>Mycobacteriales</taxon>
        <taxon>Nocardiaceae</taxon>
        <taxon>Rhodococcus</taxon>
    </lineage>
</organism>
<name>A0ABW4P8T4_9NOCA</name>
<feature type="region of interest" description="Disordered" evidence="4">
    <location>
        <begin position="132"/>
        <end position="155"/>
    </location>
</feature>
<dbReference type="InterPro" id="IPR041698">
    <property type="entry name" value="Methyltransf_25"/>
</dbReference>
<dbReference type="EMBL" id="JBHUFB010000019">
    <property type="protein sequence ID" value="MFD1814396.1"/>
    <property type="molecule type" value="Genomic_DNA"/>
</dbReference>
<comment type="caution">
    <text evidence="6">The sequence shown here is derived from an EMBL/GenBank/DDBJ whole genome shotgun (WGS) entry which is preliminary data.</text>
</comment>
<proteinExistence type="predicted"/>
<reference evidence="7" key="1">
    <citation type="journal article" date="2019" name="Int. J. Syst. Evol. Microbiol.">
        <title>The Global Catalogue of Microorganisms (GCM) 10K type strain sequencing project: providing services to taxonomists for standard genome sequencing and annotation.</title>
        <authorList>
            <consortium name="The Broad Institute Genomics Platform"/>
            <consortium name="The Broad Institute Genome Sequencing Center for Infectious Disease"/>
            <person name="Wu L."/>
            <person name="Ma J."/>
        </authorList>
    </citation>
    <scope>NUCLEOTIDE SEQUENCE [LARGE SCALE GENOMIC DNA]</scope>
    <source>
        <strain evidence="7">DT72</strain>
    </source>
</reference>
<evidence type="ECO:0000256" key="3">
    <source>
        <dbReference type="ARBA" id="ARBA00022691"/>
    </source>
</evidence>
<keyword evidence="1 6" id="KW-0489">Methyltransferase</keyword>
<dbReference type="GO" id="GO:0102208">
    <property type="term" value="F:2-polyprenyl-6-hydroxyphenol methylase activity"/>
    <property type="evidence" value="ECO:0007669"/>
    <property type="project" value="UniProtKB-EC"/>
</dbReference>
<evidence type="ECO:0000256" key="1">
    <source>
        <dbReference type="ARBA" id="ARBA00022603"/>
    </source>
</evidence>
<protein>
    <submittedName>
        <fullName evidence="6">Class I SAM-dependent methyltransferase</fullName>
        <ecNumber evidence="6">2.1.1.222</ecNumber>
        <ecNumber evidence="6">2.1.1.64</ecNumber>
    </submittedName>
</protein>
<evidence type="ECO:0000256" key="4">
    <source>
        <dbReference type="SAM" id="MobiDB-lite"/>
    </source>
</evidence>
<dbReference type="GO" id="GO:0032259">
    <property type="term" value="P:methylation"/>
    <property type="evidence" value="ECO:0007669"/>
    <property type="project" value="UniProtKB-KW"/>
</dbReference>
<feature type="region of interest" description="Disordered" evidence="4">
    <location>
        <begin position="176"/>
        <end position="196"/>
    </location>
</feature>
<dbReference type="Proteomes" id="UP001597286">
    <property type="component" value="Unassembled WGS sequence"/>
</dbReference>
<dbReference type="EC" id="2.1.1.64" evidence="6"/>
<dbReference type="Pfam" id="PF13649">
    <property type="entry name" value="Methyltransf_25"/>
    <property type="match status" value="1"/>
</dbReference>
<dbReference type="Gene3D" id="3.40.50.150">
    <property type="entry name" value="Vaccinia Virus protein VP39"/>
    <property type="match status" value="1"/>
</dbReference>
<dbReference type="RefSeq" id="WP_378486893.1">
    <property type="nucleotide sequence ID" value="NZ_JBHUFB010000019.1"/>
</dbReference>
<dbReference type="SUPFAM" id="SSF53335">
    <property type="entry name" value="S-adenosyl-L-methionine-dependent methyltransferases"/>
    <property type="match status" value="1"/>
</dbReference>
<gene>
    <name evidence="6" type="ORF">ACFSJG_19450</name>
</gene>
<accession>A0ABW4P8T4</accession>
<dbReference type="CDD" id="cd02440">
    <property type="entry name" value="AdoMet_MTases"/>
    <property type="match status" value="1"/>
</dbReference>
<evidence type="ECO:0000313" key="7">
    <source>
        <dbReference type="Proteomes" id="UP001597286"/>
    </source>
</evidence>
<keyword evidence="2 6" id="KW-0808">Transferase</keyword>
<evidence type="ECO:0000256" key="2">
    <source>
        <dbReference type="ARBA" id="ARBA00022679"/>
    </source>
</evidence>
<sequence length="213" mass="22580">MDVQEWDRRYREADAAPAAAPDPAVVEFVTALPAGRALDLGCGAGRHALWLALRAWQVTAVDFSTAALTAGVRNAHPLPRATRDRLTWVNADVTKIEFHPDYDLVLVCDLHLTPEERRGLLRRATGALRPGGTLIARTEDGPADDPAGHRTPCTPEELADDVRDLVTVVAARPTEAATPAAVASESLPSTTRASPSEALPGALIVGFRGSVGT</sequence>
<dbReference type="InterPro" id="IPR029063">
    <property type="entry name" value="SAM-dependent_MTases_sf"/>
</dbReference>
<keyword evidence="7" id="KW-1185">Reference proteome</keyword>